<proteinExistence type="predicted"/>
<reference evidence="2 3" key="1">
    <citation type="submission" date="2019-05" db="EMBL/GenBank/DDBJ databases">
        <title>Verrucobacter flavum gen. nov., sp. nov. a new member of the family Verrucomicrobiaceae.</title>
        <authorList>
            <person name="Szuroczki S."/>
            <person name="Abbaszade G."/>
            <person name="Szabo A."/>
            <person name="Felfoldi T."/>
            <person name="Schumann P."/>
            <person name="Boka K."/>
            <person name="Keki Z."/>
            <person name="Toumi M."/>
            <person name="Toth E."/>
        </authorList>
    </citation>
    <scope>NUCLEOTIDE SEQUENCE [LARGE SCALE GENOMIC DNA]</scope>
    <source>
        <strain evidence="2 3">MG-N-17</strain>
    </source>
</reference>
<keyword evidence="3" id="KW-1185">Reference proteome</keyword>
<evidence type="ECO:0000256" key="1">
    <source>
        <dbReference type="SAM" id="MobiDB-lite"/>
    </source>
</evidence>
<dbReference type="Proteomes" id="UP000306196">
    <property type="component" value="Unassembled WGS sequence"/>
</dbReference>
<feature type="region of interest" description="Disordered" evidence="1">
    <location>
        <begin position="36"/>
        <end position="71"/>
    </location>
</feature>
<organism evidence="2 3">
    <name type="scientific">Phragmitibacter flavus</name>
    <dbReference type="NCBI Taxonomy" id="2576071"/>
    <lineage>
        <taxon>Bacteria</taxon>
        <taxon>Pseudomonadati</taxon>
        <taxon>Verrucomicrobiota</taxon>
        <taxon>Verrucomicrobiia</taxon>
        <taxon>Verrucomicrobiales</taxon>
        <taxon>Verrucomicrobiaceae</taxon>
        <taxon>Phragmitibacter</taxon>
    </lineage>
</organism>
<protein>
    <submittedName>
        <fullName evidence="2">Uncharacterized protein</fullName>
    </submittedName>
</protein>
<name>A0A5R8K9H6_9BACT</name>
<evidence type="ECO:0000313" key="2">
    <source>
        <dbReference type="EMBL" id="TLD68159.1"/>
    </source>
</evidence>
<dbReference type="EMBL" id="VAUV01000034">
    <property type="protein sequence ID" value="TLD68159.1"/>
    <property type="molecule type" value="Genomic_DNA"/>
</dbReference>
<comment type="caution">
    <text evidence="2">The sequence shown here is derived from an EMBL/GenBank/DDBJ whole genome shotgun (WGS) entry which is preliminary data.</text>
</comment>
<dbReference type="RefSeq" id="WP_138088983.1">
    <property type="nucleotide sequence ID" value="NZ_VAUV01000034.1"/>
</dbReference>
<evidence type="ECO:0000313" key="3">
    <source>
        <dbReference type="Proteomes" id="UP000306196"/>
    </source>
</evidence>
<dbReference type="AlphaFoldDB" id="A0A5R8K9H6"/>
<gene>
    <name evidence="2" type="ORF">FEM03_24100</name>
</gene>
<sequence length="71" mass="7875">MLHHARDFGRKRLLDTRLAATFHSAGVKRIVTTNERDFKVPGAPKLKPPQPQNKSMKVEAGGESITTPLLL</sequence>
<accession>A0A5R8K9H6</accession>